<sequence length="71" mass="7932">MAPPGTLPYTKANKETAAENNRQARKARATNADENVPLIQWPICSRQYRAKIGLISHCAHTDKGRPDQGFR</sequence>
<reference evidence="2" key="2">
    <citation type="submission" date="2020-11" db="EMBL/GenBank/DDBJ databases">
        <authorList>
            <person name="McCartney M.A."/>
            <person name="Auch B."/>
            <person name="Kono T."/>
            <person name="Mallez S."/>
            <person name="Becker A."/>
            <person name="Gohl D.M."/>
            <person name="Silverstein K.A.T."/>
            <person name="Koren S."/>
            <person name="Bechman K.B."/>
            <person name="Herman A."/>
            <person name="Abrahante J.E."/>
            <person name="Garbe J."/>
        </authorList>
    </citation>
    <scope>NUCLEOTIDE SEQUENCE</scope>
    <source>
        <strain evidence="2">Duluth1</strain>
        <tissue evidence="2">Whole animal</tissue>
    </source>
</reference>
<feature type="region of interest" description="Disordered" evidence="1">
    <location>
        <begin position="1"/>
        <end position="32"/>
    </location>
</feature>
<name>A0A9D4GPA6_DREPO</name>
<comment type="caution">
    <text evidence="2">The sequence shown here is derived from an EMBL/GenBank/DDBJ whole genome shotgun (WGS) entry which is preliminary data.</text>
</comment>
<keyword evidence="3" id="KW-1185">Reference proteome</keyword>
<dbReference type="EMBL" id="JAIWYP010000005">
    <property type="protein sequence ID" value="KAH3817547.1"/>
    <property type="molecule type" value="Genomic_DNA"/>
</dbReference>
<protein>
    <submittedName>
        <fullName evidence="2">Uncharacterized protein</fullName>
    </submittedName>
</protein>
<evidence type="ECO:0000313" key="2">
    <source>
        <dbReference type="EMBL" id="KAH3817547.1"/>
    </source>
</evidence>
<gene>
    <name evidence="2" type="ORF">DPMN_119085</name>
</gene>
<dbReference type="Proteomes" id="UP000828390">
    <property type="component" value="Unassembled WGS sequence"/>
</dbReference>
<accession>A0A9D4GPA6</accession>
<organism evidence="2 3">
    <name type="scientific">Dreissena polymorpha</name>
    <name type="common">Zebra mussel</name>
    <name type="synonym">Mytilus polymorpha</name>
    <dbReference type="NCBI Taxonomy" id="45954"/>
    <lineage>
        <taxon>Eukaryota</taxon>
        <taxon>Metazoa</taxon>
        <taxon>Spiralia</taxon>
        <taxon>Lophotrochozoa</taxon>
        <taxon>Mollusca</taxon>
        <taxon>Bivalvia</taxon>
        <taxon>Autobranchia</taxon>
        <taxon>Heteroconchia</taxon>
        <taxon>Euheterodonta</taxon>
        <taxon>Imparidentia</taxon>
        <taxon>Neoheterodontei</taxon>
        <taxon>Myida</taxon>
        <taxon>Dreissenoidea</taxon>
        <taxon>Dreissenidae</taxon>
        <taxon>Dreissena</taxon>
    </lineage>
</organism>
<dbReference type="AlphaFoldDB" id="A0A9D4GPA6"/>
<evidence type="ECO:0000313" key="3">
    <source>
        <dbReference type="Proteomes" id="UP000828390"/>
    </source>
</evidence>
<proteinExistence type="predicted"/>
<evidence type="ECO:0000256" key="1">
    <source>
        <dbReference type="SAM" id="MobiDB-lite"/>
    </source>
</evidence>
<reference evidence="2" key="1">
    <citation type="journal article" date="2019" name="bioRxiv">
        <title>The Genome of the Zebra Mussel, Dreissena polymorpha: A Resource for Invasive Species Research.</title>
        <authorList>
            <person name="McCartney M.A."/>
            <person name="Auch B."/>
            <person name="Kono T."/>
            <person name="Mallez S."/>
            <person name="Zhang Y."/>
            <person name="Obille A."/>
            <person name="Becker A."/>
            <person name="Abrahante J.E."/>
            <person name="Garbe J."/>
            <person name="Badalamenti J.P."/>
            <person name="Herman A."/>
            <person name="Mangelson H."/>
            <person name="Liachko I."/>
            <person name="Sullivan S."/>
            <person name="Sone E.D."/>
            <person name="Koren S."/>
            <person name="Silverstein K.A.T."/>
            <person name="Beckman K.B."/>
            <person name="Gohl D.M."/>
        </authorList>
    </citation>
    <scope>NUCLEOTIDE SEQUENCE</scope>
    <source>
        <strain evidence="2">Duluth1</strain>
        <tissue evidence="2">Whole animal</tissue>
    </source>
</reference>